<evidence type="ECO:0000256" key="4">
    <source>
        <dbReference type="SAM" id="MobiDB-lite"/>
    </source>
</evidence>
<name>A0AA47N485_MERPO</name>
<dbReference type="InterPro" id="IPR006703">
    <property type="entry name" value="G_AIG1"/>
</dbReference>
<sequence>MTSTMHSWTSAGNIPATQELKPCTQKAAAMGDGEGVEMKPTLVVVSLDKHWSALTSLLQETLGGEGNGVSLSSAGPYRVCDVTVDRRCLSLLSVPLTPNMSRDDVGQALDGCFRSNSRGAVVFLLLIQGGRYTKEKELVEVLQQRFGAEVFKFLVVLSLERDTVVVVDVLDDSLLDLIQLCDGRFCRATGPPATRGELAALHKTVEQVLEENGAGGYSQEMLDEARRRDTEDTAMGFLLEKLLRADEQAEAFEETVRRREEQRARELEELERRQAEERRSEAEEKGRYRAKKESLEEAVRSYASMVHPPQMNCAPPDDETRKTSIVLVGLSGSGKTSTMNLIQQRAGRQYSLQDPGLPVPQPTTSCRRKEVVHRGETLLLVDTPELLDEDGAEDLDAVKDCLALALPGPHVFFLVLQVGRFTQGEMELFGQLPRIFGPQFAERCVVVFTRGDDKTARSVDRYVARAPAALQEIVRRCGSRYYALNVMGSRQAGLSHPQVKELLSGVSNVVASHAGEPLASRRFSVEELRDRMGRMEEAGL</sequence>
<reference evidence="6" key="1">
    <citation type="journal article" date="2023" name="Front. Mar. Sci.">
        <title>A new Merluccius polli reference genome to investigate the effects of global change in West African waters.</title>
        <authorList>
            <person name="Mateo J.L."/>
            <person name="Blanco-Fernandez C."/>
            <person name="Garcia-Vazquez E."/>
            <person name="Machado-Schiaffino G."/>
        </authorList>
    </citation>
    <scope>NUCLEOTIDE SEQUENCE</scope>
    <source>
        <strain evidence="6">C29</strain>
        <tissue evidence="6">Fin</tissue>
    </source>
</reference>
<dbReference type="Pfam" id="PF04548">
    <property type="entry name" value="AIG1"/>
    <property type="match status" value="2"/>
</dbReference>
<dbReference type="GO" id="GO:0005525">
    <property type="term" value="F:GTP binding"/>
    <property type="evidence" value="ECO:0007669"/>
    <property type="project" value="UniProtKB-KW"/>
</dbReference>
<dbReference type="PANTHER" id="PTHR10903:SF112">
    <property type="entry name" value="SI:CH211-113E8.5"/>
    <property type="match status" value="1"/>
</dbReference>
<keyword evidence="7" id="KW-1185">Reference proteome</keyword>
<comment type="caution">
    <text evidence="6">The sequence shown here is derived from an EMBL/GenBank/DDBJ whole genome shotgun (WGS) entry which is preliminary data.</text>
</comment>
<evidence type="ECO:0000313" key="6">
    <source>
        <dbReference type="EMBL" id="KAK0151337.1"/>
    </source>
</evidence>
<evidence type="ECO:0000259" key="5">
    <source>
        <dbReference type="PROSITE" id="PS51720"/>
    </source>
</evidence>
<feature type="region of interest" description="Disordered" evidence="4">
    <location>
        <begin position="268"/>
        <end position="292"/>
    </location>
</feature>
<dbReference type="SUPFAM" id="SSF52540">
    <property type="entry name" value="P-loop containing nucleoside triphosphate hydrolases"/>
    <property type="match status" value="1"/>
</dbReference>
<feature type="domain" description="AIG1-type G" evidence="5">
    <location>
        <begin position="320"/>
        <end position="527"/>
    </location>
</feature>
<dbReference type="InterPro" id="IPR045058">
    <property type="entry name" value="GIMA/IAN/Toc"/>
</dbReference>
<evidence type="ECO:0000256" key="2">
    <source>
        <dbReference type="ARBA" id="ARBA00022741"/>
    </source>
</evidence>
<dbReference type="Proteomes" id="UP001174136">
    <property type="component" value="Unassembled WGS sequence"/>
</dbReference>
<dbReference type="EMBL" id="JAOPHQ010001275">
    <property type="protein sequence ID" value="KAK0151337.1"/>
    <property type="molecule type" value="Genomic_DNA"/>
</dbReference>
<dbReference type="PROSITE" id="PS51720">
    <property type="entry name" value="G_AIG1"/>
    <property type="match status" value="1"/>
</dbReference>
<gene>
    <name evidence="6" type="primary">GIMAP7_1</name>
    <name evidence="6" type="ORF">N1851_007517</name>
</gene>
<dbReference type="PANTHER" id="PTHR10903">
    <property type="entry name" value="GTPASE, IMAP FAMILY MEMBER-RELATED"/>
    <property type="match status" value="1"/>
</dbReference>
<dbReference type="Gene3D" id="3.40.50.300">
    <property type="entry name" value="P-loop containing nucleotide triphosphate hydrolases"/>
    <property type="match status" value="2"/>
</dbReference>
<accession>A0AA47N485</accession>
<evidence type="ECO:0000256" key="1">
    <source>
        <dbReference type="ARBA" id="ARBA00008535"/>
    </source>
</evidence>
<proteinExistence type="inferred from homology"/>
<comment type="similarity">
    <text evidence="1">Belongs to the TRAFAC class TrmE-Era-EngA-EngB-Septin-like GTPase superfamily. AIG1/Toc34/Toc159-like paraseptin GTPase family. IAN subfamily.</text>
</comment>
<evidence type="ECO:0000256" key="3">
    <source>
        <dbReference type="ARBA" id="ARBA00023134"/>
    </source>
</evidence>
<keyword evidence="3" id="KW-0342">GTP-binding</keyword>
<dbReference type="AlphaFoldDB" id="A0AA47N485"/>
<organism evidence="6 7">
    <name type="scientific">Merluccius polli</name>
    <name type="common">Benguela hake</name>
    <name type="synonym">Merluccius cadenati</name>
    <dbReference type="NCBI Taxonomy" id="89951"/>
    <lineage>
        <taxon>Eukaryota</taxon>
        <taxon>Metazoa</taxon>
        <taxon>Chordata</taxon>
        <taxon>Craniata</taxon>
        <taxon>Vertebrata</taxon>
        <taxon>Euteleostomi</taxon>
        <taxon>Actinopterygii</taxon>
        <taxon>Neopterygii</taxon>
        <taxon>Teleostei</taxon>
        <taxon>Neoteleostei</taxon>
        <taxon>Acanthomorphata</taxon>
        <taxon>Zeiogadaria</taxon>
        <taxon>Gadariae</taxon>
        <taxon>Gadiformes</taxon>
        <taxon>Gadoidei</taxon>
        <taxon>Merlucciidae</taxon>
        <taxon>Merluccius</taxon>
    </lineage>
</organism>
<keyword evidence="2" id="KW-0547">Nucleotide-binding</keyword>
<evidence type="ECO:0000313" key="7">
    <source>
        <dbReference type="Proteomes" id="UP001174136"/>
    </source>
</evidence>
<dbReference type="InterPro" id="IPR027417">
    <property type="entry name" value="P-loop_NTPase"/>
</dbReference>
<protein>
    <submittedName>
        <fullName evidence="6">GTPase IMAP family member 7</fullName>
    </submittedName>
</protein>